<gene>
    <name evidence="5" type="ORF">KU39_1373</name>
</gene>
<evidence type="ECO:0000313" key="5">
    <source>
        <dbReference type="EMBL" id="ALB22555.1"/>
    </source>
</evidence>
<evidence type="ECO:0000256" key="2">
    <source>
        <dbReference type="ARBA" id="ARBA00022692"/>
    </source>
</evidence>
<dbReference type="OrthoDB" id="5616730at2"/>
<evidence type="ECO:0000313" key="6">
    <source>
        <dbReference type="Proteomes" id="UP000029558"/>
    </source>
</evidence>
<evidence type="ECO:0000256" key="4">
    <source>
        <dbReference type="ARBA" id="ARBA00023136"/>
    </source>
</evidence>
<keyword evidence="3" id="KW-1133">Transmembrane helix</keyword>
<dbReference type="Gene3D" id="1.20.1740.10">
    <property type="entry name" value="Amino acid/polyamine transporter I"/>
    <property type="match status" value="1"/>
</dbReference>
<proteinExistence type="predicted"/>
<evidence type="ECO:0000256" key="3">
    <source>
        <dbReference type="ARBA" id="ARBA00022989"/>
    </source>
</evidence>
<dbReference type="AlphaFoldDB" id="A0A1L6TB68"/>
<dbReference type="Proteomes" id="UP000029558">
    <property type="component" value="Chromosome"/>
</dbReference>
<sequence>MNQDNKIGLFSVIVIAITSMIGSGWLFSAQLNAQLAGNYAFIAWIIAAAVAIIVGLCFSRLCILFPERGINAKCTSISHGKDFGMIFAFAIWFGLLAMIPTEAQATTQYLSPFIKFVTLYQNDALTITGKFAALVILLVYFIINYFGITLLAKVNNISTVFKVSIPLLTITILLAAHFDTTNFNLSANANEYTLKTVKTALIGAGLIYAFNGFQVVAAFASEIKNPQRNVPLAIIISILFTLGIYMLLQLAFMGAIPTEIAIKGWSQLNFNSPLVNLTMLLGLNFIVIALIADSIVSPSITGMTYLGACSRMLYAMAEQGQMPRWIAKLCPKHNLSKRSLILNFIISAIILFNSSSWAALMVLTTAFNILGYIGAPLALGVLDKKRRFFYAAVFVMLGLLLSTLNTQDFILSNLAISVMMVIYAGVQLKNGKRFNLRSFSFIAYLWILMLVAHLNWAVVILAFAFFFYATGEKFTQQSKTLNPPEAKFTSA</sequence>
<dbReference type="GO" id="GO:0016020">
    <property type="term" value="C:membrane"/>
    <property type="evidence" value="ECO:0007669"/>
    <property type="project" value="UniProtKB-SubCell"/>
</dbReference>
<reference evidence="5 6" key="1">
    <citation type="journal article" date="2014" name="Genome Announc.">
        <title>Comparative Genome Analysis of Two Isolates of the Fish Pathogen Piscirickettsia salmonis from Different Hosts Reveals Major Differences in Virulence-Associated Secretion Systems.</title>
        <authorList>
            <person name="Bohle H."/>
            <person name="Henriquez P."/>
            <person name="Grothusen H."/>
            <person name="Navas E."/>
            <person name="Sandoval A."/>
            <person name="Bustamante F."/>
            <person name="Bustos P."/>
            <person name="Mancilla M."/>
        </authorList>
    </citation>
    <scope>NUCLEOTIDE SEQUENCE [LARGE SCALE GENOMIC DNA]</scope>
    <source>
        <strain evidence="6">B1-32597</strain>
    </source>
</reference>
<accession>A0A1L6TB68</accession>
<dbReference type="RefSeq" id="WP_017376467.1">
    <property type="nucleotide sequence ID" value="NZ_CP012508.1"/>
</dbReference>
<dbReference type="PIRSF" id="PIRSF006060">
    <property type="entry name" value="AA_transporter"/>
    <property type="match status" value="1"/>
</dbReference>
<dbReference type="PANTHER" id="PTHR47547">
    <property type="match status" value="1"/>
</dbReference>
<name>A0A1L6TB68_PISSA</name>
<dbReference type="InterPro" id="IPR052962">
    <property type="entry name" value="AA_Transporter_AGT"/>
</dbReference>
<organism evidence="5 6">
    <name type="scientific">Piscirickettsia salmonis</name>
    <dbReference type="NCBI Taxonomy" id="1238"/>
    <lineage>
        <taxon>Bacteria</taxon>
        <taxon>Pseudomonadati</taxon>
        <taxon>Pseudomonadota</taxon>
        <taxon>Gammaproteobacteria</taxon>
        <taxon>Thiotrichales</taxon>
        <taxon>Piscirickettsiaceae</taxon>
        <taxon>Piscirickettsia</taxon>
    </lineage>
</organism>
<dbReference type="InterPro" id="IPR002293">
    <property type="entry name" value="AA/rel_permease1"/>
</dbReference>
<protein>
    <submittedName>
        <fullName evidence="5">Amino acid permease family protein</fullName>
    </submittedName>
</protein>
<dbReference type="EMBL" id="CP012508">
    <property type="protein sequence ID" value="ALB22555.1"/>
    <property type="molecule type" value="Genomic_DNA"/>
</dbReference>
<keyword evidence="2" id="KW-0812">Transmembrane</keyword>
<dbReference type="Pfam" id="PF13520">
    <property type="entry name" value="AA_permease_2"/>
    <property type="match status" value="1"/>
</dbReference>
<comment type="subcellular location">
    <subcellularLocation>
        <location evidence="1">Membrane</location>
        <topology evidence="1">Multi-pass membrane protein</topology>
    </subcellularLocation>
</comment>
<evidence type="ECO:0000256" key="1">
    <source>
        <dbReference type="ARBA" id="ARBA00004141"/>
    </source>
</evidence>
<dbReference type="GO" id="GO:0022857">
    <property type="term" value="F:transmembrane transporter activity"/>
    <property type="evidence" value="ECO:0007669"/>
    <property type="project" value="InterPro"/>
</dbReference>
<keyword evidence="4" id="KW-0472">Membrane</keyword>
<dbReference type="PANTHER" id="PTHR47547:SF1">
    <property type="entry name" value="ASPARTATE-PROTON SYMPORTER"/>
    <property type="match status" value="1"/>
</dbReference>